<evidence type="ECO:0000313" key="1">
    <source>
        <dbReference type="EMBL" id="ETO22055.1"/>
    </source>
</evidence>
<sequence>MEQLQVLFSTIEAEIVSKTWNLCNENLDETSMVLSFIAENNTTSQQQLYLMELLEKFDNIDKTTILRTWKQSNQIYYDTIVKLRKAVSTYNINKLKITTKKKKKLFENKRYLCILSIKERNEMKIMREVCLYILWNIISYPTNMKYRQISTNSFYQILKRKCDSLSVNVDELFVDVEYFLKEWGFQKGNDCNWYYHEDIQLLLLWKCYQSWIYEQPMYYFYKTRVNIPGTICMLSNGKWKKYENCVIEWKNLKVKTLQVGNPKRSSLEFNVHIQWYNDCSEIQTSCIKYCCLILDHSWHLRTINYFDREHLSNCCSEFNSFQAIHNRDNVNIFKEPLNPYSMTLKQGLQCFKEKLQIRQQSLTGEDELVRFNCNFDKCKPPIPLDINEDILLNDIYKHLPHYPNIQVNWNILSLFVVPYKHTICIERTDVPKNIINEDIVSLSNQKPKFNPLLYECDFHKFKIIEDTVTRIYTSSKNELKLLLHEVIKNGYLSDLITCQYKNNKREEKQRYENIKQQIHYKDSNADELILNDKILTIINELETLYHEDIHKQIGYPLSLENICAILLYCGKACNVEFSYDQIHFQHFKWKSLDKCLQSAIMILHTHERREEENIELYCGLKGVRLKNEKEIKAGFFISHISTSDDLQVAKMFRTDQGCILHFHSSMRRANLIDSCDVSWISPYKHEREILFARTRTEFNFDEKKHKELIAWNAKIESEDKKTQMILLTWAMHDQFIQQTVNISKIWNHSIDLNLIHMILFNTQGNVDLTIQCLATFKEWRMQPNNKKKYEEIKNEFLERRCCNHHINFFFIFFEKEVPEYTSIELAILFTLLNGLPFEKFEESERTTNKK</sequence>
<accession>X6N704</accession>
<proteinExistence type="predicted"/>
<comment type="caution">
    <text evidence="1">The sequence shown here is derived from an EMBL/GenBank/DDBJ whole genome shotgun (WGS) entry which is preliminary data.</text>
</comment>
<evidence type="ECO:0000313" key="2">
    <source>
        <dbReference type="Proteomes" id="UP000023152"/>
    </source>
</evidence>
<protein>
    <submittedName>
        <fullName evidence="1">Uncharacterized protein</fullName>
    </submittedName>
</protein>
<dbReference type="SUPFAM" id="SSF143503">
    <property type="entry name" value="PUG domain-like"/>
    <property type="match status" value="1"/>
</dbReference>
<dbReference type="EMBL" id="ASPP01011072">
    <property type="protein sequence ID" value="ETO22055.1"/>
    <property type="molecule type" value="Genomic_DNA"/>
</dbReference>
<reference evidence="1 2" key="1">
    <citation type="journal article" date="2013" name="Curr. Biol.">
        <title>The Genome of the Foraminiferan Reticulomyxa filosa.</title>
        <authorList>
            <person name="Glockner G."/>
            <person name="Hulsmann N."/>
            <person name="Schleicher M."/>
            <person name="Noegel A.A."/>
            <person name="Eichinger L."/>
            <person name="Gallinger C."/>
            <person name="Pawlowski J."/>
            <person name="Sierra R."/>
            <person name="Euteneuer U."/>
            <person name="Pillet L."/>
            <person name="Moustafa A."/>
            <person name="Platzer M."/>
            <person name="Groth M."/>
            <person name="Szafranski K."/>
            <person name="Schliwa M."/>
        </authorList>
    </citation>
    <scope>NUCLEOTIDE SEQUENCE [LARGE SCALE GENOMIC DNA]</scope>
</reference>
<gene>
    <name evidence="1" type="ORF">RFI_15148</name>
</gene>
<dbReference type="InterPro" id="IPR036339">
    <property type="entry name" value="PUB-like_dom_sf"/>
</dbReference>
<dbReference type="OrthoDB" id="9990006at2759"/>
<name>X6N704_RETFI</name>
<dbReference type="Gene3D" id="3.90.176.10">
    <property type="entry name" value="Toxin ADP-ribosyltransferase, Chain A, domain 1"/>
    <property type="match status" value="1"/>
</dbReference>
<keyword evidence="2" id="KW-1185">Reference proteome</keyword>
<dbReference type="AlphaFoldDB" id="X6N704"/>
<organism evidence="1 2">
    <name type="scientific">Reticulomyxa filosa</name>
    <dbReference type="NCBI Taxonomy" id="46433"/>
    <lineage>
        <taxon>Eukaryota</taxon>
        <taxon>Sar</taxon>
        <taxon>Rhizaria</taxon>
        <taxon>Retaria</taxon>
        <taxon>Foraminifera</taxon>
        <taxon>Monothalamids</taxon>
        <taxon>Reticulomyxidae</taxon>
        <taxon>Reticulomyxa</taxon>
    </lineage>
</organism>
<dbReference type="Proteomes" id="UP000023152">
    <property type="component" value="Unassembled WGS sequence"/>
</dbReference>